<evidence type="ECO:0000256" key="1">
    <source>
        <dbReference type="ARBA" id="ARBA00006171"/>
    </source>
</evidence>
<reference evidence="5" key="1">
    <citation type="submission" date="2017-04" db="EMBL/GenBank/DDBJ databases">
        <authorList>
            <person name="Varghese N."/>
            <person name="Submissions S."/>
        </authorList>
    </citation>
    <scope>NUCLEOTIDE SEQUENCE [LARGE SCALE GENOMIC DNA]</scope>
    <source>
        <strain evidence="5">DSM 23072</strain>
    </source>
</reference>
<keyword evidence="2" id="KW-0479">Metal-binding</keyword>
<dbReference type="NCBIfam" id="NF008087">
    <property type="entry name" value="PRK10826.1"/>
    <property type="match status" value="1"/>
</dbReference>
<dbReference type="SUPFAM" id="SSF56784">
    <property type="entry name" value="HAD-like"/>
    <property type="match status" value="1"/>
</dbReference>
<dbReference type="NCBIfam" id="TIGR01509">
    <property type="entry name" value="HAD-SF-IA-v3"/>
    <property type="match status" value="1"/>
</dbReference>
<proteinExistence type="inferred from homology"/>
<dbReference type="STRING" id="1122938.SAMN05660772_00502"/>
<dbReference type="Gene3D" id="1.10.150.240">
    <property type="entry name" value="Putative phosphatase, domain 2"/>
    <property type="match status" value="1"/>
</dbReference>
<comment type="similarity">
    <text evidence="1">Belongs to the HAD-like hydrolase superfamily. CbbY/CbbZ/Gph/YieH family.</text>
</comment>
<evidence type="ECO:0000313" key="5">
    <source>
        <dbReference type="Proteomes" id="UP000192408"/>
    </source>
</evidence>
<dbReference type="Gene3D" id="3.40.50.1000">
    <property type="entry name" value="HAD superfamily/HAD-like"/>
    <property type="match status" value="1"/>
</dbReference>
<name>A0A1W1UGR5_9PAST</name>
<evidence type="ECO:0000256" key="2">
    <source>
        <dbReference type="ARBA" id="ARBA00022723"/>
    </source>
</evidence>
<gene>
    <name evidence="4" type="ORF">SAMN05660772_00502</name>
</gene>
<dbReference type="InterPro" id="IPR006439">
    <property type="entry name" value="HAD-SF_hydro_IA"/>
</dbReference>
<dbReference type="PANTHER" id="PTHR18901:SF38">
    <property type="entry name" value="PSEUDOURIDINE-5'-PHOSPHATASE"/>
    <property type="match status" value="1"/>
</dbReference>
<evidence type="ECO:0000313" key="4">
    <source>
        <dbReference type="EMBL" id="SMB79964.1"/>
    </source>
</evidence>
<evidence type="ECO:0000256" key="3">
    <source>
        <dbReference type="ARBA" id="ARBA00022801"/>
    </source>
</evidence>
<dbReference type="Pfam" id="PF00702">
    <property type="entry name" value="Hydrolase"/>
    <property type="match status" value="1"/>
</dbReference>
<dbReference type="GO" id="GO:0000287">
    <property type="term" value="F:magnesium ion binding"/>
    <property type="evidence" value="ECO:0007669"/>
    <property type="project" value="UniProtKB-ARBA"/>
</dbReference>
<dbReference type="Proteomes" id="UP000192408">
    <property type="component" value="Unassembled WGS sequence"/>
</dbReference>
<dbReference type="PANTHER" id="PTHR18901">
    <property type="entry name" value="2-DEOXYGLUCOSE-6-PHOSPHATE PHOSPHATASE 2"/>
    <property type="match status" value="1"/>
</dbReference>
<dbReference type="FunFam" id="3.40.50.1000:FF:000036">
    <property type="entry name" value="HAD family hydrolase"/>
    <property type="match status" value="1"/>
</dbReference>
<dbReference type="SFLD" id="SFLDS00003">
    <property type="entry name" value="Haloacid_Dehalogenase"/>
    <property type="match status" value="1"/>
</dbReference>
<dbReference type="InterPro" id="IPR036412">
    <property type="entry name" value="HAD-like_sf"/>
</dbReference>
<keyword evidence="3" id="KW-0378">Hydrolase</keyword>
<dbReference type="EMBL" id="FWWV01000002">
    <property type="protein sequence ID" value="SMB79964.1"/>
    <property type="molecule type" value="Genomic_DNA"/>
</dbReference>
<dbReference type="SFLD" id="SFLDG01135">
    <property type="entry name" value="C1.5.6:_HAD__Beta-PGM__Phospha"/>
    <property type="match status" value="1"/>
</dbReference>
<sequence length="223" mass="24537">MLKAIIFDMDGILIDSEPAWEAAKFEVMQRLCGIKITKADADATVGKRVEDIAYIWCKQFNLAPEKAADIAAAMNKAVIYWIQQHGEALPGVQGALQWLQANGFKVALASSSNMQVIDTVIDTLQLRRYFISLNSANELPYGKPHPMVYLNTAEKLGLSPLECLAIEDSVNGVIAAKAAQMEVIAIPPQELQHDPRYRIADRQLDSLLELPALLHGRLAQSAV</sequence>
<accession>A0A1W1UGR5</accession>
<dbReference type="SFLD" id="SFLDG01129">
    <property type="entry name" value="C1.5:_HAD__Beta-PGM__Phosphata"/>
    <property type="match status" value="1"/>
</dbReference>
<dbReference type="RefSeq" id="WP_084255834.1">
    <property type="nucleotide sequence ID" value="NZ_FWWV01000002.1"/>
</dbReference>
<dbReference type="InterPro" id="IPR023198">
    <property type="entry name" value="PGP-like_dom2"/>
</dbReference>
<dbReference type="InterPro" id="IPR023214">
    <property type="entry name" value="HAD_sf"/>
</dbReference>
<organism evidence="4 5">
    <name type="scientific">Pasteurella testudinis DSM 23072</name>
    <dbReference type="NCBI Taxonomy" id="1122938"/>
    <lineage>
        <taxon>Bacteria</taxon>
        <taxon>Pseudomonadati</taxon>
        <taxon>Pseudomonadota</taxon>
        <taxon>Gammaproteobacteria</taxon>
        <taxon>Pasteurellales</taxon>
        <taxon>Pasteurellaceae</taxon>
        <taxon>Pasteurella</taxon>
    </lineage>
</organism>
<protein>
    <submittedName>
        <fullName evidence="4">Sugar-phosphatase</fullName>
    </submittedName>
</protein>
<dbReference type="AlphaFoldDB" id="A0A1W1UGR5"/>
<dbReference type="PRINTS" id="PR00413">
    <property type="entry name" value="HADHALOGNASE"/>
</dbReference>
<keyword evidence="5" id="KW-1185">Reference proteome</keyword>
<dbReference type="GO" id="GO:0016787">
    <property type="term" value="F:hydrolase activity"/>
    <property type="evidence" value="ECO:0007669"/>
    <property type="project" value="UniProtKB-KW"/>
</dbReference>